<keyword evidence="2" id="KW-0472">Membrane</keyword>
<organism evidence="3 4">
    <name type="scientific">Actinomyces massiliensis F0489</name>
    <dbReference type="NCBI Taxonomy" id="1125718"/>
    <lineage>
        <taxon>Bacteria</taxon>
        <taxon>Bacillati</taxon>
        <taxon>Actinomycetota</taxon>
        <taxon>Actinomycetes</taxon>
        <taxon>Actinomycetales</taxon>
        <taxon>Actinomycetaceae</taxon>
        <taxon>Actinomyces</taxon>
    </lineage>
</organism>
<proteinExistence type="predicted"/>
<evidence type="ECO:0000256" key="2">
    <source>
        <dbReference type="SAM" id="Phobius"/>
    </source>
</evidence>
<evidence type="ECO:0000313" key="4">
    <source>
        <dbReference type="Proteomes" id="UP000002941"/>
    </source>
</evidence>
<dbReference type="RefSeq" id="WP_008733642.1">
    <property type="nucleotide sequence ID" value="NZ_AKFT01000211.1"/>
</dbReference>
<gene>
    <name evidence="3" type="ORF">HMPREF1318_1396</name>
</gene>
<feature type="transmembrane region" description="Helical" evidence="2">
    <location>
        <begin position="71"/>
        <end position="100"/>
    </location>
</feature>
<name>J0WKD6_9ACTO</name>
<dbReference type="eggNOG" id="ENOG5031HWY">
    <property type="taxonomic scope" value="Bacteria"/>
</dbReference>
<dbReference type="Proteomes" id="UP000002941">
    <property type="component" value="Unassembled WGS sequence"/>
</dbReference>
<keyword evidence="2" id="KW-0812">Transmembrane</keyword>
<sequence length="151" mass="16259">MWGAFGVLVFGLVIIMYWALAMFTDTGYGEFARETSAEIGHKNNLALTIPSTGLMFVFGSATMVAEGSDSAPVFVCGILSVVCMLVVVVSFTPVPLPAWMYPEWHLARRREGRLARIAEAERRRSGARAASSHPLPGDSSPHSPDLSGDDA</sequence>
<comment type="caution">
    <text evidence="3">The sequence shown here is derived from an EMBL/GenBank/DDBJ whole genome shotgun (WGS) entry which is preliminary data.</text>
</comment>
<protein>
    <submittedName>
        <fullName evidence="3">Uncharacterized protein</fullName>
    </submittedName>
</protein>
<dbReference type="AlphaFoldDB" id="J0WKD6"/>
<feature type="transmembrane region" description="Helical" evidence="2">
    <location>
        <begin position="6"/>
        <end position="24"/>
    </location>
</feature>
<keyword evidence="4" id="KW-1185">Reference proteome</keyword>
<keyword evidence="2" id="KW-1133">Transmembrane helix</keyword>
<dbReference type="EMBL" id="AKFT01000211">
    <property type="protein sequence ID" value="EJF37006.1"/>
    <property type="molecule type" value="Genomic_DNA"/>
</dbReference>
<reference evidence="3 4" key="1">
    <citation type="submission" date="2012-05" db="EMBL/GenBank/DDBJ databases">
        <authorList>
            <person name="Harkins D.M."/>
            <person name="Madupu R."/>
            <person name="Durkin A.S."/>
            <person name="Torralba M."/>
            <person name="Methe B."/>
            <person name="Sutton G.G."/>
            <person name="Nelson K.E."/>
        </authorList>
    </citation>
    <scope>NUCLEOTIDE SEQUENCE [LARGE SCALE GENOMIC DNA]</scope>
    <source>
        <strain evidence="3 4">F0489</strain>
    </source>
</reference>
<accession>J0WKD6</accession>
<feature type="transmembrane region" description="Helical" evidence="2">
    <location>
        <begin position="45"/>
        <end position="65"/>
    </location>
</feature>
<dbReference type="PATRIC" id="fig|1125718.3.peg.2677"/>
<feature type="region of interest" description="Disordered" evidence="1">
    <location>
        <begin position="118"/>
        <end position="151"/>
    </location>
</feature>
<evidence type="ECO:0000256" key="1">
    <source>
        <dbReference type="SAM" id="MobiDB-lite"/>
    </source>
</evidence>
<evidence type="ECO:0000313" key="3">
    <source>
        <dbReference type="EMBL" id="EJF37006.1"/>
    </source>
</evidence>
<dbReference type="OrthoDB" id="3257626at2"/>